<keyword evidence="4 6" id="KW-1133">Transmembrane helix</keyword>
<evidence type="ECO:0000256" key="4">
    <source>
        <dbReference type="ARBA" id="ARBA00022989"/>
    </source>
</evidence>
<reference evidence="7 8" key="1">
    <citation type="submission" date="2018-10" db="EMBL/GenBank/DDBJ databases">
        <title>Bacillus Keqinensis sp. nov., a moderately halophilic bacterium isolated from a saline-alkaline lake.</title>
        <authorList>
            <person name="Wang H."/>
        </authorList>
    </citation>
    <scope>NUCLEOTIDE SEQUENCE [LARGE SCALE GENOMIC DNA]</scope>
    <source>
        <strain evidence="7 8">KQ-3</strain>
    </source>
</reference>
<evidence type="ECO:0000256" key="3">
    <source>
        <dbReference type="ARBA" id="ARBA00022692"/>
    </source>
</evidence>
<evidence type="ECO:0000256" key="6">
    <source>
        <dbReference type="SAM" id="Phobius"/>
    </source>
</evidence>
<dbReference type="AlphaFoldDB" id="A0A3M7TM95"/>
<evidence type="ECO:0000256" key="2">
    <source>
        <dbReference type="ARBA" id="ARBA00022475"/>
    </source>
</evidence>
<dbReference type="PANTHER" id="PTHR30250">
    <property type="entry name" value="PST FAMILY PREDICTED COLANIC ACID TRANSPORTER"/>
    <property type="match status" value="1"/>
</dbReference>
<accession>A0A3M7TM95</accession>
<keyword evidence="5 6" id="KW-0472">Membrane</keyword>
<feature type="transmembrane region" description="Helical" evidence="6">
    <location>
        <begin position="335"/>
        <end position="354"/>
    </location>
</feature>
<evidence type="ECO:0000256" key="5">
    <source>
        <dbReference type="ARBA" id="ARBA00023136"/>
    </source>
</evidence>
<feature type="transmembrane region" description="Helical" evidence="6">
    <location>
        <begin position="200"/>
        <end position="220"/>
    </location>
</feature>
<feature type="transmembrane region" description="Helical" evidence="6">
    <location>
        <begin position="241"/>
        <end position="262"/>
    </location>
</feature>
<feature type="transmembrane region" description="Helical" evidence="6">
    <location>
        <begin position="138"/>
        <end position="157"/>
    </location>
</feature>
<dbReference type="CDD" id="cd13124">
    <property type="entry name" value="MATE_SpoVB_like"/>
    <property type="match status" value="1"/>
</dbReference>
<feature type="transmembrane region" description="Helical" evidence="6">
    <location>
        <begin position="488"/>
        <end position="508"/>
    </location>
</feature>
<feature type="transmembrane region" description="Helical" evidence="6">
    <location>
        <begin position="21"/>
        <end position="42"/>
    </location>
</feature>
<comment type="subcellular location">
    <subcellularLocation>
        <location evidence="1">Cell membrane</location>
        <topology evidence="1">Multi-pass membrane protein</topology>
    </subcellularLocation>
</comment>
<dbReference type="InterPro" id="IPR002797">
    <property type="entry name" value="Polysacc_synth"/>
</dbReference>
<dbReference type="Proteomes" id="UP000278746">
    <property type="component" value="Unassembled WGS sequence"/>
</dbReference>
<dbReference type="PIRSF" id="PIRSF038958">
    <property type="entry name" value="PG_synth_SpoVB"/>
    <property type="match status" value="1"/>
</dbReference>
<dbReference type="GO" id="GO:0005886">
    <property type="term" value="C:plasma membrane"/>
    <property type="evidence" value="ECO:0007669"/>
    <property type="project" value="UniProtKB-SubCell"/>
</dbReference>
<keyword evidence="3 6" id="KW-0812">Transmembrane</keyword>
<feature type="transmembrane region" description="Helical" evidence="6">
    <location>
        <begin position="62"/>
        <end position="84"/>
    </location>
</feature>
<feature type="transmembrane region" description="Helical" evidence="6">
    <location>
        <begin position="455"/>
        <end position="476"/>
    </location>
</feature>
<gene>
    <name evidence="7" type="ORF">EBO34_20005</name>
</gene>
<evidence type="ECO:0000256" key="1">
    <source>
        <dbReference type="ARBA" id="ARBA00004651"/>
    </source>
</evidence>
<dbReference type="RefSeq" id="WP_122901966.1">
    <property type="nucleotide sequence ID" value="NZ_RHIB01000005.1"/>
</dbReference>
<dbReference type="PANTHER" id="PTHR30250:SF29">
    <property type="entry name" value="POLYSACCHARIDE BIOSYNTHESIS PROTEIN C-TERMINAL DOMAIN-CONTAINING PROTEIN"/>
    <property type="match status" value="1"/>
</dbReference>
<feature type="transmembrane region" description="Helical" evidence="6">
    <location>
        <begin position="421"/>
        <end position="443"/>
    </location>
</feature>
<feature type="transmembrane region" description="Helical" evidence="6">
    <location>
        <begin position="366"/>
        <end position="389"/>
    </location>
</feature>
<evidence type="ECO:0000313" key="8">
    <source>
        <dbReference type="Proteomes" id="UP000278746"/>
    </source>
</evidence>
<organism evidence="7 8">
    <name type="scientific">Alteribacter keqinensis</name>
    <dbReference type="NCBI Taxonomy" id="2483800"/>
    <lineage>
        <taxon>Bacteria</taxon>
        <taxon>Bacillati</taxon>
        <taxon>Bacillota</taxon>
        <taxon>Bacilli</taxon>
        <taxon>Bacillales</taxon>
        <taxon>Bacillaceae</taxon>
        <taxon>Alteribacter</taxon>
    </lineage>
</organism>
<feature type="transmembrane region" description="Helical" evidence="6">
    <location>
        <begin position="96"/>
        <end position="118"/>
    </location>
</feature>
<dbReference type="InterPro" id="IPR050833">
    <property type="entry name" value="Poly_Biosynth_Transport"/>
</dbReference>
<keyword evidence="8" id="KW-1185">Reference proteome</keyword>
<dbReference type="InterPro" id="IPR024923">
    <property type="entry name" value="PG_synth_SpoVB"/>
</dbReference>
<keyword evidence="2" id="KW-1003">Cell membrane</keyword>
<evidence type="ECO:0000313" key="7">
    <source>
        <dbReference type="EMBL" id="RNA66038.1"/>
    </source>
</evidence>
<proteinExistence type="predicted"/>
<feature type="transmembrane region" description="Helical" evidence="6">
    <location>
        <begin position="396"/>
        <end position="415"/>
    </location>
</feature>
<name>A0A3M7TM95_9BACI</name>
<dbReference type="EMBL" id="RHIB01000005">
    <property type="protein sequence ID" value="RNA66038.1"/>
    <property type="molecule type" value="Genomic_DNA"/>
</dbReference>
<comment type="caution">
    <text evidence="7">The sequence shown here is derived from an EMBL/GenBank/DDBJ whole genome shotgun (WGS) entry which is preliminary data.</text>
</comment>
<protein>
    <submittedName>
        <fullName evidence="7">Polysaccharide biosynthesis protein</fullName>
    </submittedName>
</protein>
<feature type="transmembrane region" description="Helical" evidence="6">
    <location>
        <begin position="294"/>
        <end position="314"/>
    </location>
</feature>
<sequence>MDQTADRKQKENAGKQNRQSFLKGALYLSLAAVIVKILSAVYKVPYQNITGDVGFYVYQQVYPFYGIALVLATYGFPVIISKLVADEWEKRGAEGVKGLLIVSLTVVACINLVLGLLLYSSAPALAGWIGDDQLAWPLRAMAAPFLIMPFVSVLRGYYQGMQWMTPSAVSQVVEQSVRVAAILLLSTWAMQHYGPYEAGVAAALGSFFGAVAALFVLTAMSEKRGLSNKRAVVQWRKHTKAIAAGGFFVCISAMSLVLMQLIDALTMVRLLGHGGIDGEMIPVLKGIYDRGWPMVQMGTVITTSFSLSLVPLVAKAAYYNDEMKMRLYAVRSLKIGTIFGGASATGLAVIMPSLNPMLFTDREGELALQILSMTVFPASVFLTAAAVLHGVGKGRILLIAVFTGMIVKGVLNVILVPFLDITGAAAAALISYLVVAIIVLVYLTKAGLLRIEKKTVTKGWVLAAALLITTAAAWQFVWLEGVDTRTGFAFTALSSSVIGGTAFLVAAVKLNLFRNEEWKDIPKLSSIISKLERKKGAD</sequence>
<dbReference type="Pfam" id="PF01943">
    <property type="entry name" value="Polysacc_synt"/>
    <property type="match status" value="1"/>
</dbReference>
<feature type="transmembrane region" description="Helical" evidence="6">
    <location>
        <begin position="177"/>
        <end position="194"/>
    </location>
</feature>
<dbReference type="OrthoDB" id="9775950at2"/>